<protein>
    <submittedName>
        <fullName evidence="2">Leucine-rich protein</fullName>
    </submittedName>
</protein>
<dbReference type="PANTHER" id="PTHR33744">
    <property type="entry name" value="CARBOHYDRATE DIACID REGULATOR"/>
    <property type="match status" value="1"/>
</dbReference>
<dbReference type="InterPro" id="IPR009057">
    <property type="entry name" value="Homeodomain-like_sf"/>
</dbReference>
<dbReference type="Gene3D" id="1.10.10.2840">
    <property type="entry name" value="PucR C-terminal helix-turn-helix domain"/>
    <property type="match status" value="1"/>
</dbReference>
<dbReference type="Pfam" id="PF13556">
    <property type="entry name" value="HTH_30"/>
    <property type="match status" value="1"/>
</dbReference>
<dbReference type="Proteomes" id="UP000254879">
    <property type="component" value="Unassembled WGS sequence"/>
</dbReference>
<dbReference type="RefSeq" id="WP_115346025.1">
    <property type="nucleotide sequence ID" value="NZ_UGPG01000001.1"/>
</dbReference>
<dbReference type="PANTHER" id="PTHR33744:SF15">
    <property type="entry name" value="CARBOHYDRATE DIACID REGULATOR"/>
    <property type="match status" value="1"/>
</dbReference>
<dbReference type="AlphaFoldDB" id="A0A378MGX8"/>
<name>A0A378MGX8_LISGR</name>
<gene>
    <name evidence="2" type="primary">lrp</name>
    <name evidence="2" type="ORF">NCTC10815_01984</name>
</gene>
<dbReference type="EMBL" id="UGPG01000001">
    <property type="protein sequence ID" value="STY44632.1"/>
    <property type="molecule type" value="Genomic_DNA"/>
</dbReference>
<proteinExistence type="predicted"/>
<evidence type="ECO:0000313" key="3">
    <source>
        <dbReference type="Proteomes" id="UP000254879"/>
    </source>
</evidence>
<dbReference type="InterPro" id="IPR025736">
    <property type="entry name" value="PucR_C-HTH_dom"/>
</dbReference>
<evidence type="ECO:0000313" key="2">
    <source>
        <dbReference type="EMBL" id="STY44632.1"/>
    </source>
</evidence>
<accession>A0A378MGX8</accession>
<dbReference type="InterPro" id="IPR042070">
    <property type="entry name" value="PucR_C-HTH_sf"/>
</dbReference>
<evidence type="ECO:0000259" key="1">
    <source>
        <dbReference type="Pfam" id="PF13556"/>
    </source>
</evidence>
<organism evidence="2 3">
    <name type="scientific">Listeria grayi</name>
    <name type="common">Listeria murrayi</name>
    <dbReference type="NCBI Taxonomy" id="1641"/>
    <lineage>
        <taxon>Bacteria</taxon>
        <taxon>Bacillati</taxon>
        <taxon>Bacillota</taxon>
        <taxon>Bacilli</taxon>
        <taxon>Bacillales</taxon>
        <taxon>Listeriaceae</taxon>
        <taxon>Listeria</taxon>
    </lineage>
</organism>
<dbReference type="SUPFAM" id="SSF46689">
    <property type="entry name" value="Homeodomain-like"/>
    <property type="match status" value="1"/>
</dbReference>
<dbReference type="InterPro" id="IPR051448">
    <property type="entry name" value="CdaR-like_regulators"/>
</dbReference>
<reference evidence="2 3" key="1">
    <citation type="submission" date="2018-06" db="EMBL/GenBank/DDBJ databases">
        <authorList>
            <consortium name="Pathogen Informatics"/>
            <person name="Doyle S."/>
        </authorList>
    </citation>
    <scope>NUCLEOTIDE SEQUENCE [LARGE SCALE GENOMIC DNA]</scope>
    <source>
        <strain evidence="3">NCTC 10815</strain>
    </source>
</reference>
<sequence length="292" mass="33837">MNIKNLQTKYKNMRLSEKPLPTDNGELALYSHPFYIYIPKAAISDDEAVLLKLLFEPAPVTFSDKAANNWYTRLFSPTRQPNDEIPNGSYRFTQIQLQADTLSASLKKEWKAALYSFFSSHAVFLPISPDYHIVIEKMEDSLLGEEELEAVASTLENDFYAKTYFFSGLFYQSGPEIQRLFAEEQKLFLEYPFTHAVQTVSSASLRVVSKNLADTSIFQEIARFLKKEPDNIKLIERLFHNQGNISLSAKDLFLHRNTIQYRIDKFYEQTNLSLRKMDDLLFVYLCSLDQVE</sequence>
<feature type="domain" description="PucR C-terminal helix-turn-helix" evidence="1">
    <location>
        <begin position="237"/>
        <end position="285"/>
    </location>
</feature>